<feature type="compositionally biased region" description="Basic and acidic residues" evidence="1">
    <location>
        <begin position="25"/>
        <end position="37"/>
    </location>
</feature>
<sequence length="97" mass="11411">MSRLRQFLTVVSKELLGIRDAETLNTSRRDDRSDKRSCLMSGTKQLRRNGEHDKSRIIELKDAQQPRRPRQSQKDLSFSNFDANSMRFRVRRDDSLG</sequence>
<reference evidence="2 3" key="1">
    <citation type="submission" date="2022-04" db="EMBL/GenBank/DDBJ databases">
        <title>Chromosome-level reference genomes for two strains of Caenorhabditis briggsae: an improved platform for comparative genomics.</title>
        <authorList>
            <person name="Stevens L."/>
            <person name="Andersen E."/>
        </authorList>
    </citation>
    <scope>NUCLEOTIDE SEQUENCE [LARGE SCALE GENOMIC DNA]</scope>
    <source>
        <strain evidence="2">VX34</strain>
        <tissue evidence="2">Whole-organism</tissue>
    </source>
</reference>
<evidence type="ECO:0000313" key="3">
    <source>
        <dbReference type="Proteomes" id="UP000829354"/>
    </source>
</evidence>
<name>A0AAE9JNK6_CAEBR</name>
<feature type="region of interest" description="Disordered" evidence="1">
    <location>
        <begin position="25"/>
        <end position="80"/>
    </location>
</feature>
<keyword evidence="3" id="KW-1185">Reference proteome</keyword>
<evidence type="ECO:0000256" key="1">
    <source>
        <dbReference type="SAM" id="MobiDB-lite"/>
    </source>
</evidence>
<proteinExistence type="predicted"/>
<accession>A0AAE9JNK6</accession>
<evidence type="ECO:0000313" key="2">
    <source>
        <dbReference type="EMBL" id="UMM37363.1"/>
    </source>
</evidence>
<dbReference type="AlphaFoldDB" id="A0AAE9JNK6"/>
<protein>
    <submittedName>
        <fullName evidence="2">Uncharacterized protein</fullName>
    </submittedName>
</protein>
<feature type="compositionally biased region" description="Basic and acidic residues" evidence="1">
    <location>
        <begin position="48"/>
        <end position="65"/>
    </location>
</feature>
<gene>
    <name evidence="2" type="ORF">L5515_009145</name>
</gene>
<dbReference type="Proteomes" id="UP000829354">
    <property type="component" value="Chromosome V"/>
</dbReference>
<dbReference type="EMBL" id="CP092624">
    <property type="protein sequence ID" value="UMM37363.1"/>
    <property type="molecule type" value="Genomic_DNA"/>
</dbReference>
<organism evidence="2 3">
    <name type="scientific">Caenorhabditis briggsae</name>
    <dbReference type="NCBI Taxonomy" id="6238"/>
    <lineage>
        <taxon>Eukaryota</taxon>
        <taxon>Metazoa</taxon>
        <taxon>Ecdysozoa</taxon>
        <taxon>Nematoda</taxon>
        <taxon>Chromadorea</taxon>
        <taxon>Rhabditida</taxon>
        <taxon>Rhabditina</taxon>
        <taxon>Rhabditomorpha</taxon>
        <taxon>Rhabditoidea</taxon>
        <taxon>Rhabditidae</taxon>
        <taxon>Peloderinae</taxon>
        <taxon>Caenorhabditis</taxon>
    </lineage>
</organism>